<evidence type="ECO:0000256" key="3">
    <source>
        <dbReference type="ARBA" id="ARBA00022884"/>
    </source>
</evidence>
<dbReference type="InterPro" id="IPR057258">
    <property type="entry name" value="Ribosomal_uS3"/>
</dbReference>
<dbReference type="InterPro" id="IPR009019">
    <property type="entry name" value="KH_sf_prok-type"/>
</dbReference>
<gene>
    <name evidence="6" type="primary">rps3</name>
    <name evidence="8" type="ORF">EYH45_06000</name>
</gene>
<comment type="similarity">
    <text evidence="1 6">Belongs to the universal ribosomal protein uS3 family.</text>
</comment>
<reference evidence="8" key="1">
    <citation type="journal article" date="2020" name="ISME J.">
        <title>Gammaproteobacteria mediating utilization of methyl-, sulfur- and petroleum organic compounds in deep ocean hydrothermal plumes.</title>
        <authorList>
            <person name="Zhou Z."/>
            <person name="Liu Y."/>
            <person name="Pan J."/>
            <person name="Cron B.R."/>
            <person name="Toner B.M."/>
            <person name="Anantharaman K."/>
            <person name="Breier J.A."/>
            <person name="Dick G.J."/>
            <person name="Li M."/>
        </authorList>
    </citation>
    <scope>NUCLEOTIDE SEQUENCE</scope>
    <source>
        <strain evidence="8">SZUA-1515</strain>
    </source>
</reference>
<keyword evidence="5 6" id="KW-0687">Ribonucleoprotein</keyword>
<comment type="function">
    <text evidence="6">Binds the lower part of the 30S subunit head.</text>
</comment>
<feature type="domain" description="KH type-2" evidence="7">
    <location>
        <begin position="17"/>
        <end position="91"/>
    </location>
</feature>
<dbReference type="Gene3D" id="3.30.1140.32">
    <property type="entry name" value="Ribosomal protein S3, C-terminal domain"/>
    <property type="match status" value="1"/>
</dbReference>
<dbReference type="SUPFAM" id="SSF54814">
    <property type="entry name" value="Prokaryotic type KH domain (KH-domain type II)"/>
    <property type="match status" value="1"/>
</dbReference>
<evidence type="ECO:0000313" key="9">
    <source>
        <dbReference type="Proteomes" id="UP000608579"/>
    </source>
</evidence>
<dbReference type="Pfam" id="PF00189">
    <property type="entry name" value="Ribosomal_S3_C"/>
    <property type="match status" value="1"/>
</dbReference>
<organism evidence="8 9">
    <name type="scientific">Caldiarchaeum subterraneum</name>
    <dbReference type="NCBI Taxonomy" id="311458"/>
    <lineage>
        <taxon>Archaea</taxon>
        <taxon>Nitrososphaerota</taxon>
        <taxon>Candidatus Caldarchaeales</taxon>
        <taxon>Candidatus Caldarchaeaceae</taxon>
        <taxon>Candidatus Caldarchaeum</taxon>
    </lineage>
</organism>
<dbReference type="NCBIfam" id="NF003219">
    <property type="entry name" value="PRK04191.1"/>
    <property type="match status" value="1"/>
</dbReference>
<evidence type="ECO:0000256" key="2">
    <source>
        <dbReference type="ARBA" id="ARBA00022730"/>
    </source>
</evidence>
<comment type="subunit">
    <text evidence="6">Part of the 30S ribosomal subunit.</text>
</comment>
<evidence type="ECO:0000259" key="7">
    <source>
        <dbReference type="PROSITE" id="PS50823"/>
    </source>
</evidence>
<dbReference type="SMART" id="SM00322">
    <property type="entry name" value="KH"/>
    <property type="match status" value="1"/>
</dbReference>
<dbReference type="InterPro" id="IPR001351">
    <property type="entry name" value="Ribosomal_uS3_C"/>
</dbReference>
<dbReference type="HAMAP" id="MF_01309_A">
    <property type="entry name" value="Ribosomal_uS3_A"/>
    <property type="match status" value="1"/>
</dbReference>
<dbReference type="AlphaFoldDB" id="A0A832ZWF1"/>
<dbReference type="InterPro" id="IPR036419">
    <property type="entry name" value="Ribosomal_S3_C_sf"/>
</dbReference>
<dbReference type="GO" id="GO:0019843">
    <property type="term" value="F:rRNA binding"/>
    <property type="evidence" value="ECO:0007669"/>
    <property type="project" value="UniProtKB-UniRule"/>
</dbReference>
<dbReference type="Proteomes" id="UP000608579">
    <property type="component" value="Unassembled WGS sequence"/>
</dbReference>
<dbReference type="GO" id="GO:0022627">
    <property type="term" value="C:cytosolic small ribosomal subunit"/>
    <property type="evidence" value="ECO:0007669"/>
    <property type="project" value="UniProtKB-UniRule"/>
</dbReference>
<dbReference type="CDD" id="cd02411">
    <property type="entry name" value="KH-II_30S_S3_arch"/>
    <property type="match status" value="1"/>
</dbReference>
<dbReference type="GO" id="GO:0003735">
    <property type="term" value="F:structural constituent of ribosome"/>
    <property type="evidence" value="ECO:0007669"/>
    <property type="project" value="UniProtKB-UniRule"/>
</dbReference>
<dbReference type="EMBL" id="DQVM01000113">
    <property type="protein sequence ID" value="HIQ30099.1"/>
    <property type="molecule type" value="Genomic_DNA"/>
</dbReference>
<evidence type="ECO:0000256" key="5">
    <source>
        <dbReference type="ARBA" id="ARBA00023274"/>
    </source>
</evidence>
<dbReference type="InterPro" id="IPR027488">
    <property type="entry name" value="Ribosomal_uS3_arc"/>
</dbReference>
<dbReference type="InterPro" id="IPR004044">
    <property type="entry name" value="KH_dom_type_2"/>
</dbReference>
<proteinExistence type="inferred from homology"/>
<keyword evidence="4 6" id="KW-0689">Ribosomal protein</keyword>
<dbReference type="Pfam" id="PF07650">
    <property type="entry name" value="KH_2"/>
    <property type="match status" value="1"/>
</dbReference>
<dbReference type="PANTHER" id="PTHR11760:SF32">
    <property type="entry name" value="SMALL RIBOSOMAL SUBUNIT PROTEIN US3"/>
    <property type="match status" value="1"/>
</dbReference>
<dbReference type="FunFam" id="3.30.300.20:FF:000001">
    <property type="entry name" value="30S ribosomal protein S3"/>
    <property type="match status" value="1"/>
</dbReference>
<dbReference type="Gene3D" id="3.30.300.20">
    <property type="match status" value="1"/>
</dbReference>
<evidence type="ECO:0000313" key="8">
    <source>
        <dbReference type="EMBL" id="HIQ30099.1"/>
    </source>
</evidence>
<protein>
    <recommendedName>
        <fullName evidence="6">Small ribosomal subunit protein uS3</fullName>
    </recommendedName>
</protein>
<accession>A0A832ZWF1</accession>
<name>A0A832ZWF1_CALS0</name>
<dbReference type="NCBIfam" id="TIGR01008">
    <property type="entry name" value="uS3_euk_arch"/>
    <property type="match status" value="1"/>
</dbReference>
<evidence type="ECO:0000256" key="1">
    <source>
        <dbReference type="ARBA" id="ARBA00010761"/>
    </source>
</evidence>
<evidence type="ECO:0000256" key="6">
    <source>
        <dbReference type="HAMAP-Rule" id="MF_01309"/>
    </source>
</evidence>
<dbReference type="InterPro" id="IPR004087">
    <property type="entry name" value="KH_dom"/>
</dbReference>
<dbReference type="InterPro" id="IPR005703">
    <property type="entry name" value="Ribosomal_uS3_euk/arc"/>
</dbReference>
<keyword evidence="3 6" id="KW-0694">RNA-binding</keyword>
<dbReference type="GO" id="GO:0006412">
    <property type="term" value="P:translation"/>
    <property type="evidence" value="ECO:0007669"/>
    <property type="project" value="UniProtKB-UniRule"/>
</dbReference>
<keyword evidence="2 6" id="KW-0699">rRNA-binding</keyword>
<dbReference type="PANTHER" id="PTHR11760">
    <property type="entry name" value="30S/40S RIBOSOMAL PROTEIN S3"/>
    <property type="match status" value="1"/>
</dbReference>
<sequence length="211" mass="23233">MSAVKQILQTRIKKADIEEYLKERLRDAVFGGVTISFTPIGTRVTIYAMKPSRVIGAKGRVIKEITETLEKMFNVENPVVTVVEVEVPELNPYVMAQRIAQAIERGVRYRRVAFWAIRRIMEAGARGVEITISGKLTSARARSEKFTEGFLPKSGELAMDYVLEGKADVQLKTGVFGIKVKIYPPDAPLPELITVKPREGGGEGPVGQGSG</sequence>
<comment type="caution">
    <text evidence="8">The sequence shown here is derived from an EMBL/GenBank/DDBJ whole genome shotgun (WGS) entry which is preliminary data.</text>
</comment>
<dbReference type="PROSITE" id="PS50823">
    <property type="entry name" value="KH_TYPE_2"/>
    <property type="match status" value="1"/>
</dbReference>
<dbReference type="SUPFAM" id="SSF54821">
    <property type="entry name" value="Ribosomal protein S3 C-terminal domain"/>
    <property type="match status" value="1"/>
</dbReference>
<evidence type="ECO:0000256" key="4">
    <source>
        <dbReference type="ARBA" id="ARBA00022980"/>
    </source>
</evidence>
<dbReference type="InterPro" id="IPR015946">
    <property type="entry name" value="KH_dom-like_a/b"/>
</dbReference>